<evidence type="ECO:0000313" key="3">
    <source>
        <dbReference type="Proteomes" id="UP000054270"/>
    </source>
</evidence>
<evidence type="ECO:0000256" key="1">
    <source>
        <dbReference type="SAM" id="MobiDB-lite"/>
    </source>
</evidence>
<dbReference type="AlphaFoldDB" id="A0A0D2LTW8"/>
<protein>
    <submittedName>
        <fullName evidence="2">Uncharacterized protein</fullName>
    </submittedName>
</protein>
<feature type="compositionally biased region" description="Low complexity" evidence="1">
    <location>
        <begin position="29"/>
        <end position="39"/>
    </location>
</feature>
<proteinExistence type="predicted"/>
<evidence type="ECO:0000313" key="2">
    <source>
        <dbReference type="EMBL" id="KJA14278.1"/>
    </source>
</evidence>
<sequence>MESKNTTPRKQGPARPSDARAGAQGSRVSSGTYTSGSPSPARPRPYDRPGHQTPQKTSVRPSHDVQGPQRQTATSSAPITPKKKQATVNPPASNVEVVSKSLFNLGPLQVFPDTDFIVLYVSAEGAPLFFGKHDEGQPVAWRLSRARVSTAWVRPSLRAALWANPDKRRQLLLSAFRVPEPMSVEESNQLVLNDIRLLLRLDTTQEDFWKTLESFFPSNLGIPYTITEWAIICPRCGMEVIGNVDDTLWSKRYLSHRKKVCGKPLDGKHA</sequence>
<keyword evidence="3" id="KW-1185">Reference proteome</keyword>
<gene>
    <name evidence="2" type="ORF">HYPSUDRAFT_448559</name>
</gene>
<name>A0A0D2LTW8_HYPSF</name>
<dbReference type="Proteomes" id="UP000054270">
    <property type="component" value="Unassembled WGS sequence"/>
</dbReference>
<feature type="region of interest" description="Disordered" evidence="1">
    <location>
        <begin position="1"/>
        <end position="91"/>
    </location>
</feature>
<organism evidence="2 3">
    <name type="scientific">Hypholoma sublateritium (strain FD-334 SS-4)</name>
    <dbReference type="NCBI Taxonomy" id="945553"/>
    <lineage>
        <taxon>Eukaryota</taxon>
        <taxon>Fungi</taxon>
        <taxon>Dikarya</taxon>
        <taxon>Basidiomycota</taxon>
        <taxon>Agaricomycotina</taxon>
        <taxon>Agaricomycetes</taxon>
        <taxon>Agaricomycetidae</taxon>
        <taxon>Agaricales</taxon>
        <taxon>Agaricineae</taxon>
        <taxon>Strophariaceae</taxon>
        <taxon>Hypholoma</taxon>
    </lineage>
</organism>
<feature type="compositionally biased region" description="Polar residues" evidence="1">
    <location>
        <begin position="68"/>
        <end position="78"/>
    </location>
</feature>
<reference evidence="3" key="1">
    <citation type="submission" date="2014-04" db="EMBL/GenBank/DDBJ databases">
        <title>Evolutionary Origins and Diversification of the Mycorrhizal Mutualists.</title>
        <authorList>
            <consortium name="DOE Joint Genome Institute"/>
            <consortium name="Mycorrhizal Genomics Consortium"/>
            <person name="Kohler A."/>
            <person name="Kuo A."/>
            <person name="Nagy L.G."/>
            <person name="Floudas D."/>
            <person name="Copeland A."/>
            <person name="Barry K.W."/>
            <person name="Cichocki N."/>
            <person name="Veneault-Fourrey C."/>
            <person name="LaButti K."/>
            <person name="Lindquist E.A."/>
            <person name="Lipzen A."/>
            <person name="Lundell T."/>
            <person name="Morin E."/>
            <person name="Murat C."/>
            <person name="Riley R."/>
            <person name="Ohm R."/>
            <person name="Sun H."/>
            <person name="Tunlid A."/>
            <person name="Henrissat B."/>
            <person name="Grigoriev I.V."/>
            <person name="Hibbett D.S."/>
            <person name="Martin F."/>
        </authorList>
    </citation>
    <scope>NUCLEOTIDE SEQUENCE [LARGE SCALE GENOMIC DNA]</scope>
    <source>
        <strain evidence="3">FD-334 SS-4</strain>
    </source>
</reference>
<dbReference type="EMBL" id="KN817686">
    <property type="protein sequence ID" value="KJA14278.1"/>
    <property type="molecule type" value="Genomic_DNA"/>
</dbReference>
<accession>A0A0D2LTW8</accession>